<protein>
    <submittedName>
        <fullName evidence="1">Uncharacterized protein</fullName>
    </submittedName>
</protein>
<dbReference type="Proteomes" id="UP000054018">
    <property type="component" value="Unassembled WGS sequence"/>
</dbReference>
<sequence length="78" mass="8722">MLNHPSASYFSNVSQQAQRHGGFHPPVSNYFHLRISIPMWSTRRYIPLSVQQLSGNDKWTDANCHSLGMTVSGSQTGC</sequence>
<dbReference type="HOGENOM" id="CLU_2622932_0_0_1"/>
<dbReference type="AlphaFoldDB" id="A0A0C9YLN9"/>
<dbReference type="EMBL" id="KN833705">
    <property type="protein sequence ID" value="KIK25900.1"/>
    <property type="molecule type" value="Genomic_DNA"/>
</dbReference>
<evidence type="ECO:0000313" key="2">
    <source>
        <dbReference type="Proteomes" id="UP000054018"/>
    </source>
</evidence>
<reference evidence="1 2" key="1">
    <citation type="submission" date="2014-04" db="EMBL/GenBank/DDBJ databases">
        <authorList>
            <consortium name="DOE Joint Genome Institute"/>
            <person name="Kuo A."/>
            <person name="Kohler A."/>
            <person name="Costa M.D."/>
            <person name="Nagy L.G."/>
            <person name="Floudas D."/>
            <person name="Copeland A."/>
            <person name="Barry K.W."/>
            <person name="Cichocki N."/>
            <person name="Veneault-Fourrey C."/>
            <person name="LaButti K."/>
            <person name="Lindquist E.A."/>
            <person name="Lipzen A."/>
            <person name="Lundell T."/>
            <person name="Morin E."/>
            <person name="Murat C."/>
            <person name="Sun H."/>
            <person name="Tunlid A."/>
            <person name="Henrissat B."/>
            <person name="Grigoriev I.V."/>
            <person name="Hibbett D.S."/>
            <person name="Martin F."/>
            <person name="Nordberg H.P."/>
            <person name="Cantor M.N."/>
            <person name="Hua S.X."/>
        </authorList>
    </citation>
    <scope>NUCLEOTIDE SEQUENCE [LARGE SCALE GENOMIC DNA]</scope>
    <source>
        <strain evidence="1 2">441</strain>
    </source>
</reference>
<proteinExistence type="predicted"/>
<organism evidence="1 2">
    <name type="scientific">Pisolithus microcarpus 441</name>
    <dbReference type="NCBI Taxonomy" id="765257"/>
    <lineage>
        <taxon>Eukaryota</taxon>
        <taxon>Fungi</taxon>
        <taxon>Dikarya</taxon>
        <taxon>Basidiomycota</taxon>
        <taxon>Agaricomycotina</taxon>
        <taxon>Agaricomycetes</taxon>
        <taxon>Agaricomycetidae</taxon>
        <taxon>Boletales</taxon>
        <taxon>Sclerodermatineae</taxon>
        <taxon>Pisolithaceae</taxon>
        <taxon>Pisolithus</taxon>
    </lineage>
</organism>
<evidence type="ECO:0000313" key="1">
    <source>
        <dbReference type="EMBL" id="KIK25900.1"/>
    </source>
</evidence>
<name>A0A0C9YLN9_9AGAM</name>
<keyword evidence="2" id="KW-1185">Reference proteome</keyword>
<accession>A0A0C9YLN9</accession>
<reference evidence="2" key="2">
    <citation type="submission" date="2015-01" db="EMBL/GenBank/DDBJ databases">
        <title>Evolutionary Origins and Diversification of the Mycorrhizal Mutualists.</title>
        <authorList>
            <consortium name="DOE Joint Genome Institute"/>
            <consortium name="Mycorrhizal Genomics Consortium"/>
            <person name="Kohler A."/>
            <person name="Kuo A."/>
            <person name="Nagy L.G."/>
            <person name="Floudas D."/>
            <person name="Copeland A."/>
            <person name="Barry K.W."/>
            <person name="Cichocki N."/>
            <person name="Veneault-Fourrey C."/>
            <person name="LaButti K."/>
            <person name="Lindquist E.A."/>
            <person name="Lipzen A."/>
            <person name="Lundell T."/>
            <person name="Morin E."/>
            <person name="Murat C."/>
            <person name="Riley R."/>
            <person name="Ohm R."/>
            <person name="Sun H."/>
            <person name="Tunlid A."/>
            <person name="Henrissat B."/>
            <person name="Grigoriev I.V."/>
            <person name="Hibbett D.S."/>
            <person name="Martin F."/>
        </authorList>
    </citation>
    <scope>NUCLEOTIDE SEQUENCE [LARGE SCALE GENOMIC DNA]</scope>
    <source>
        <strain evidence="2">441</strain>
    </source>
</reference>
<gene>
    <name evidence="1" type="ORF">PISMIDRAFT_327640</name>
</gene>